<dbReference type="Proteomes" id="UP000184212">
    <property type="component" value="Unassembled WGS sequence"/>
</dbReference>
<evidence type="ECO:0000259" key="2">
    <source>
        <dbReference type="Pfam" id="PF13649"/>
    </source>
</evidence>
<keyword evidence="1 3" id="KW-0808">Transferase</keyword>
<dbReference type="AlphaFoldDB" id="A0A1M5NNJ0"/>
<dbReference type="GO" id="GO:0008168">
    <property type="term" value="F:methyltransferase activity"/>
    <property type="evidence" value="ECO:0007669"/>
    <property type="project" value="UniProtKB-KW"/>
</dbReference>
<dbReference type="CDD" id="cd02440">
    <property type="entry name" value="AdoMet_MTases"/>
    <property type="match status" value="1"/>
</dbReference>
<keyword evidence="3" id="KW-0489">Methyltransferase</keyword>
<name>A0A1M5NNJ0_9BACT</name>
<proteinExistence type="predicted"/>
<evidence type="ECO:0000313" key="4">
    <source>
        <dbReference type="Proteomes" id="UP000184212"/>
    </source>
</evidence>
<dbReference type="OrthoDB" id="9789123at2"/>
<dbReference type="Pfam" id="PF13649">
    <property type="entry name" value="Methyltransf_25"/>
    <property type="match status" value="1"/>
</dbReference>
<reference evidence="3 4" key="1">
    <citation type="submission" date="2016-11" db="EMBL/GenBank/DDBJ databases">
        <authorList>
            <person name="Jaros S."/>
            <person name="Januszkiewicz K."/>
            <person name="Wedrychowicz H."/>
        </authorList>
    </citation>
    <scope>NUCLEOTIDE SEQUENCE [LARGE SCALE GENOMIC DNA]</scope>
    <source>
        <strain evidence="3 4">DSM 24574</strain>
    </source>
</reference>
<organism evidence="3 4">
    <name type="scientific">Chryseolinea serpens</name>
    <dbReference type="NCBI Taxonomy" id="947013"/>
    <lineage>
        <taxon>Bacteria</taxon>
        <taxon>Pseudomonadati</taxon>
        <taxon>Bacteroidota</taxon>
        <taxon>Cytophagia</taxon>
        <taxon>Cytophagales</taxon>
        <taxon>Fulvivirgaceae</taxon>
        <taxon>Chryseolinea</taxon>
    </lineage>
</organism>
<dbReference type="PANTHER" id="PTHR43861">
    <property type="entry name" value="TRANS-ACONITATE 2-METHYLTRANSFERASE-RELATED"/>
    <property type="match status" value="1"/>
</dbReference>
<keyword evidence="4" id="KW-1185">Reference proteome</keyword>
<sequence>MQDDSFVSEDFETCYIKVRDQEKRILPIEAIRKLPVVPTTHPHYKEWQVRQFSSRKLVTYLSQKNSLVVLEVGCGNGWLSAMLARNLDALVIGVDVQRTELRQATHAFGEQQNLYFMYVNIFRDVFRKQSIDAIILAASVQYFENFNELISKLLSLLKDTGEIHIMDSPFYGSQDDVSLARQRSERYFVLTATPEMCGKYFHHSFQQLAHYNHKVLYNPKSVISRLKRKVIKLSQGVFPWICIRK</sequence>
<protein>
    <submittedName>
        <fullName evidence="3">Methyltransferase domain-containing protein</fullName>
    </submittedName>
</protein>
<dbReference type="GO" id="GO:0032259">
    <property type="term" value="P:methylation"/>
    <property type="evidence" value="ECO:0007669"/>
    <property type="project" value="UniProtKB-KW"/>
</dbReference>
<dbReference type="RefSeq" id="WP_073133976.1">
    <property type="nucleotide sequence ID" value="NZ_FQWQ01000001.1"/>
</dbReference>
<evidence type="ECO:0000256" key="1">
    <source>
        <dbReference type="ARBA" id="ARBA00022679"/>
    </source>
</evidence>
<dbReference type="InterPro" id="IPR029063">
    <property type="entry name" value="SAM-dependent_MTases_sf"/>
</dbReference>
<dbReference type="SUPFAM" id="SSF53335">
    <property type="entry name" value="S-adenosyl-L-methionine-dependent methyltransferases"/>
    <property type="match status" value="1"/>
</dbReference>
<feature type="domain" description="Methyltransferase" evidence="2">
    <location>
        <begin position="69"/>
        <end position="161"/>
    </location>
</feature>
<accession>A0A1M5NNJ0</accession>
<dbReference type="InterPro" id="IPR041698">
    <property type="entry name" value="Methyltransf_25"/>
</dbReference>
<evidence type="ECO:0000313" key="3">
    <source>
        <dbReference type="EMBL" id="SHG90759.1"/>
    </source>
</evidence>
<dbReference type="STRING" id="947013.SAMN04488109_2423"/>
<gene>
    <name evidence="3" type="ORF">SAMN04488109_2423</name>
</gene>
<dbReference type="Gene3D" id="3.40.50.150">
    <property type="entry name" value="Vaccinia Virus protein VP39"/>
    <property type="match status" value="1"/>
</dbReference>
<dbReference type="EMBL" id="FQWQ01000001">
    <property type="protein sequence ID" value="SHG90759.1"/>
    <property type="molecule type" value="Genomic_DNA"/>
</dbReference>